<dbReference type="RefSeq" id="WP_047914491.1">
    <property type="nucleotide sequence ID" value="NZ_CP118101.1"/>
</dbReference>
<dbReference type="PROSITE" id="PS51257">
    <property type="entry name" value="PROKAR_LIPOPROTEIN"/>
    <property type="match status" value="1"/>
</dbReference>
<dbReference type="Proteomes" id="UP001221519">
    <property type="component" value="Chromosome"/>
</dbReference>
<gene>
    <name evidence="3" type="ORF">PUW23_20460</name>
    <name evidence="4" type="ORF">PUW25_20340</name>
</gene>
<evidence type="ECO:0000313" key="6">
    <source>
        <dbReference type="Proteomes" id="UP001221519"/>
    </source>
</evidence>
<proteinExistence type="predicted"/>
<evidence type="ECO:0000313" key="3">
    <source>
        <dbReference type="EMBL" id="WDH81845.1"/>
    </source>
</evidence>
<protein>
    <submittedName>
        <fullName evidence="3">GerMN domain-containing protein</fullName>
    </submittedName>
</protein>
<keyword evidence="6" id="KW-1185">Reference proteome</keyword>
<feature type="domain" description="GerMN" evidence="2">
    <location>
        <begin position="91"/>
        <end position="183"/>
    </location>
</feature>
<dbReference type="EMBL" id="CP118101">
    <property type="protein sequence ID" value="WDH81845.1"/>
    <property type="molecule type" value="Genomic_DNA"/>
</dbReference>
<evidence type="ECO:0000256" key="1">
    <source>
        <dbReference type="SAM" id="SignalP"/>
    </source>
</evidence>
<evidence type="ECO:0000259" key="2">
    <source>
        <dbReference type="SMART" id="SM00909"/>
    </source>
</evidence>
<feature type="signal peptide" evidence="1">
    <location>
        <begin position="1"/>
        <end position="24"/>
    </location>
</feature>
<dbReference type="Proteomes" id="UP001220962">
    <property type="component" value="Chromosome"/>
</dbReference>
<dbReference type="Pfam" id="PF10646">
    <property type="entry name" value="Germane"/>
    <property type="match status" value="2"/>
</dbReference>
<organism evidence="3 5">
    <name type="scientific">Paenibacillus urinalis</name>
    <dbReference type="NCBI Taxonomy" id="521520"/>
    <lineage>
        <taxon>Bacteria</taxon>
        <taxon>Bacillati</taxon>
        <taxon>Bacillota</taxon>
        <taxon>Bacilli</taxon>
        <taxon>Bacillales</taxon>
        <taxon>Paenibacillaceae</taxon>
        <taxon>Paenibacillus</taxon>
    </lineage>
</organism>
<reference evidence="3 6" key="1">
    <citation type="submission" date="2023-02" db="EMBL/GenBank/DDBJ databases">
        <title>Pathogen: clinical or host-associated sample.</title>
        <authorList>
            <person name="Hergert J."/>
            <person name="Casey R."/>
            <person name="Wagner J."/>
            <person name="Young E.L."/>
            <person name="Oakeson K.F."/>
        </authorList>
    </citation>
    <scope>NUCLEOTIDE SEQUENCE</scope>
    <source>
        <strain evidence="4 6">2022CK-00829</strain>
        <strain evidence="3">2022CK-00830</strain>
    </source>
</reference>
<dbReference type="AlphaFoldDB" id="A0AAX3MW75"/>
<name>A0AAX3MW75_9BACL</name>
<dbReference type="SMART" id="SM00909">
    <property type="entry name" value="Germane"/>
    <property type="match status" value="2"/>
</dbReference>
<accession>A0AAX3MW75</accession>
<dbReference type="InterPro" id="IPR019606">
    <property type="entry name" value="GerMN"/>
</dbReference>
<evidence type="ECO:0000313" key="5">
    <source>
        <dbReference type="Proteomes" id="UP001220962"/>
    </source>
</evidence>
<evidence type="ECO:0000313" key="4">
    <source>
        <dbReference type="EMBL" id="WDI01572.1"/>
    </source>
</evidence>
<dbReference type="EMBL" id="CP118108">
    <property type="protein sequence ID" value="WDI01572.1"/>
    <property type="molecule type" value="Genomic_DNA"/>
</dbReference>
<feature type="domain" description="GerMN" evidence="2">
    <location>
        <begin position="243"/>
        <end position="331"/>
    </location>
</feature>
<feature type="chain" id="PRO_5043511585" evidence="1">
    <location>
        <begin position="25"/>
        <end position="351"/>
    </location>
</feature>
<keyword evidence="1" id="KW-0732">Signal</keyword>
<sequence>MSRFHRKVKMISAAGLLTVPVLLTGCSILSSQTSESVDAPPPILESAMIQAAEGNGEMVQTEQMTVYLKDQNGLLAPVSMSLPALPDLTFVESSLAALVSGGAYSGYMPDGFTGVLPQGTEVMDVTVTPEEKLAVVEFNSKFTEYMPEEERQIMEAVTWTLTGNPDIQNVQLWVDGKKLNEMPVNGTPMAQSLTRGIGINLDLGNHLSTNSSPVTVYFSDESPAGEQYYVPVTRLVEPSTNRVESALSELIKGPESEGLEMVLTTATLLESVVTGEDGTVSVALKDEMFTEGDPIPTELLQSVVLTVADNSGNADTKVQITFNDQQTVIGTDEQNYGEPVTKPEYINEIGI</sequence>